<name>M0NFH0_9EURY</name>
<dbReference type="STRING" id="1227457.C451_01030"/>
<dbReference type="Proteomes" id="UP000011680">
    <property type="component" value="Unassembled WGS sequence"/>
</dbReference>
<proteinExistence type="predicted"/>
<evidence type="ECO:0000313" key="4">
    <source>
        <dbReference type="Proteomes" id="UP000011680"/>
    </source>
</evidence>
<dbReference type="eggNOG" id="arCOG04792">
    <property type="taxonomic scope" value="Archaea"/>
</dbReference>
<dbReference type="AlphaFoldDB" id="M0NFH0"/>
<dbReference type="InterPro" id="IPR052344">
    <property type="entry name" value="Transposase-related"/>
</dbReference>
<dbReference type="EMBL" id="AOMF01000022">
    <property type="protein sequence ID" value="EMA56722.1"/>
    <property type="molecule type" value="Genomic_DNA"/>
</dbReference>
<dbReference type="PANTHER" id="PTHR33678">
    <property type="entry name" value="BLL1576 PROTEIN"/>
    <property type="match status" value="1"/>
</dbReference>
<keyword evidence="4" id="KW-1185">Reference proteome</keyword>
<reference evidence="3 4" key="1">
    <citation type="journal article" date="2014" name="PLoS Genet.">
        <title>Phylogenetically driven sequencing of extremely halophilic archaea reveals strategies for static and dynamic osmo-response.</title>
        <authorList>
            <person name="Becker E.A."/>
            <person name="Seitzer P.M."/>
            <person name="Tritt A."/>
            <person name="Larsen D."/>
            <person name="Krusor M."/>
            <person name="Yao A.I."/>
            <person name="Wu D."/>
            <person name="Madern D."/>
            <person name="Eisen J.A."/>
            <person name="Darling A.E."/>
            <person name="Facciotti M.T."/>
        </authorList>
    </citation>
    <scope>NUCLEOTIDE SEQUENCE [LARGE SCALE GENOMIC DNA]</scope>
    <source>
        <strain evidence="3 4">JCM 13552</strain>
    </source>
</reference>
<protein>
    <submittedName>
        <fullName evidence="3">ISH10-type transposase ISHwa11</fullName>
    </submittedName>
</protein>
<evidence type="ECO:0000259" key="2">
    <source>
        <dbReference type="Pfam" id="PF03050"/>
    </source>
</evidence>
<dbReference type="PANTHER" id="PTHR33678:SF1">
    <property type="entry name" value="BLL1576 PROTEIN"/>
    <property type="match status" value="1"/>
</dbReference>
<gene>
    <name evidence="3" type="ORF">C451_01030</name>
</gene>
<feature type="domain" description="Transposase IS66 central" evidence="2">
    <location>
        <begin position="6"/>
        <end position="173"/>
    </location>
</feature>
<dbReference type="PATRIC" id="fig|1227457.3.peg.183"/>
<dbReference type="Pfam" id="PF03050">
    <property type="entry name" value="DDE_Tnp_IS66"/>
    <property type="match status" value="1"/>
</dbReference>
<evidence type="ECO:0000256" key="1">
    <source>
        <dbReference type="SAM" id="MobiDB-lite"/>
    </source>
</evidence>
<feature type="region of interest" description="Disordered" evidence="1">
    <location>
        <begin position="186"/>
        <end position="218"/>
    </location>
</feature>
<comment type="caution">
    <text evidence="3">The sequence shown here is derived from an EMBL/GenBank/DDBJ whole genome shotgun (WGS) entry which is preliminary data.</text>
</comment>
<sequence length="218" mass="24719">MTDEDVFYTIDESRGSQVLEDVLGDELAEDATLSCDGWSAYPSYHGKLQRCWAHLLREAKYVAERHEEAEPVSEVLHDLHDDLTTFDEEDPPASARERRRAQASLCLEELIRADYETDEVTQLAEKIRNGLGSWLTFVTEPDVDSTNNRAERALREQVVMRKIFGGLRSETGVRIHEILSTMVATWERQGPDPPDQLTSVLGGERPDSRTEASTTELR</sequence>
<evidence type="ECO:0000313" key="3">
    <source>
        <dbReference type="EMBL" id="EMA56722.1"/>
    </source>
</evidence>
<accession>M0NFH0</accession>
<organism evidence="3 4">
    <name type="scientific">Halococcus thailandensis JCM 13552</name>
    <dbReference type="NCBI Taxonomy" id="1227457"/>
    <lineage>
        <taxon>Archaea</taxon>
        <taxon>Methanobacteriati</taxon>
        <taxon>Methanobacteriota</taxon>
        <taxon>Stenosarchaea group</taxon>
        <taxon>Halobacteria</taxon>
        <taxon>Halobacteriales</taxon>
        <taxon>Halococcaceae</taxon>
        <taxon>Halococcus</taxon>
    </lineage>
</organism>
<dbReference type="InterPro" id="IPR004291">
    <property type="entry name" value="Transposase_IS66_central"/>
</dbReference>